<dbReference type="Proteomes" id="UP000613512">
    <property type="component" value="Unassembled WGS sequence"/>
</dbReference>
<proteinExistence type="predicted"/>
<name>A0A916WC61_9BACI</name>
<reference evidence="2" key="2">
    <citation type="submission" date="2020-09" db="EMBL/GenBank/DDBJ databases">
        <authorList>
            <person name="Sun Q."/>
            <person name="Zhou Y."/>
        </authorList>
    </citation>
    <scope>NUCLEOTIDE SEQUENCE</scope>
    <source>
        <strain evidence="2">CGMCC 1.12408</strain>
    </source>
</reference>
<reference evidence="2" key="1">
    <citation type="journal article" date="2014" name="Int. J. Syst. Evol. Microbiol.">
        <title>Complete genome sequence of Corynebacterium casei LMG S-19264T (=DSM 44701T), isolated from a smear-ripened cheese.</title>
        <authorList>
            <consortium name="US DOE Joint Genome Institute (JGI-PGF)"/>
            <person name="Walter F."/>
            <person name="Albersmeier A."/>
            <person name="Kalinowski J."/>
            <person name="Ruckert C."/>
        </authorList>
    </citation>
    <scope>NUCLEOTIDE SEQUENCE</scope>
    <source>
        <strain evidence="2">CGMCC 1.12408</strain>
    </source>
</reference>
<dbReference type="RefSeq" id="WP_188385534.1">
    <property type="nucleotide sequence ID" value="NZ_BMEY01000018.1"/>
</dbReference>
<evidence type="ECO:0000313" key="2">
    <source>
        <dbReference type="EMBL" id="GGA85312.1"/>
    </source>
</evidence>
<accession>A0A916WC61</accession>
<sequence length="196" mass="22293">MNKSLFSGSIIVLVLVIISILSPLTIFAAIDPAIIQERHEEAPYHIRGKIISDELIEDVTTDDKHPEQLRKMKIQLDEIIKSQSELNSVVEIVYHYIPSWNSAEYVGGKRMDIVVNDVVEVWLDDSEHGLEPVLGGYSVHHIHYEENRLEHIPEPFWHGVVRKLGSVKELPLDLFIISGLIIVIGWAVFRGLKKFG</sequence>
<keyword evidence="1" id="KW-0472">Membrane</keyword>
<keyword evidence="1" id="KW-0812">Transmembrane</keyword>
<protein>
    <submittedName>
        <fullName evidence="2">Uncharacterized protein</fullName>
    </submittedName>
</protein>
<organism evidence="2 3">
    <name type="scientific">Ornithinibacillus halotolerans</name>
    <dbReference type="NCBI Taxonomy" id="1274357"/>
    <lineage>
        <taxon>Bacteria</taxon>
        <taxon>Bacillati</taxon>
        <taxon>Bacillota</taxon>
        <taxon>Bacilli</taxon>
        <taxon>Bacillales</taxon>
        <taxon>Bacillaceae</taxon>
        <taxon>Ornithinibacillus</taxon>
    </lineage>
</organism>
<feature type="transmembrane region" description="Helical" evidence="1">
    <location>
        <begin position="6"/>
        <end position="30"/>
    </location>
</feature>
<gene>
    <name evidence="2" type="ORF">GCM10008025_30430</name>
</gene>
<keyword evidence="1" id="KW-1133">Transmembrane helix</keyword>
<evidence type="ECO:0000313" key="3">
    <source>
        <dbReference type="Proteomes" id="UP000613512"/>
    </source>
</evidence>
<evidence type="ECO:0000256" key="1">
    <source>
        <dbReference type="SAM" id="Phobius"/>
    </source>
</evidence>
<keyword evidence="3" id="KW-1185">Reference proteome</keyword>
<dbReference type="EMBL" id="BMEY01000018">
    <property type="protein sequence ID" value="GGA85312.1"/>
    <property type="molecule type" value="Genomic_DNA"/>
</dbReference>
<dbReference type="AlphaFoldDB" id="A0A916WC61"/>
<comment type="caution">
    <text evidence="2">The sequence shown here is derived from an EMBL/GenBank/DDBJ whole genome shotgun (WGS) entry which is preliminary data.</text>
</comment>
<feature type="transmembrane region" description="Helical" evidence="1">
    <location>
        <begin position="170"/>
        <end position="189"/>
    </location>
</feature>